<keyword evidence="2" id="KW-1185">Reference proteome</keyword>
<dbReference type="EMBL" id="AP022561">
    <property type="protein sequence ID" value="BBX09094.1"/>
    <property type="molecule type" value="Genomic_DNA"/>
</dbReference>
<dbReference type="AlphaFoldDB" id="A0AAD1MED7"/>
<proteinExistence type="predicted"/>
<accession>A0AAD1MED7</accession>
<evidence type="ECO:0000313" key="2">
    <source>
        <dbReference type="Proteomes" id="UP000467327"/>
    </source>
</evidence>
<name>A0AAD1MED7_9MYCO</name>
<dbReference type="RefSeq" id="WP_165760920.1">
    <property type="nucleotide sequence ID" value="NZ_AP022561.1"/>
</dbReference>
<gene>
    <name evidence="1" type="ORF">MAIC_38970</name>
</gene>
<sequence length="54" mass="5853">MSDPMMTSVDLIRYAIADQVRELGGDTDKIDQIAMSAAYAIFIGMAADASRQAR</sequence>
<organism evidence="1 2">
    <name type="scientific">Mycolicibacterium aichiense</name>
    <dbReference type="NCBI Taxonomy" id="1799"/>
    <lineage>
        <taxon>Bacteria</taxon>
        <taxon>Bacillati</taxon>
        <taxon>Actinomycetota</taxon>
        <taxon>Actinomycetes</taxon>
        <taxon>Mycobacteriales</taxon>
        <taxon>Mycobacteriaceae</taxon>
        <taxon>Mycolicibacterium</taxon>
    </lineage>
</organism>
<reference evidence="1 2" key="1">
    <citation type="journal article" date="2019" name="Emerg. Microbes Infect.">
        <title>Comprehensive subspecies identification of 175 nontuberculous mycobacteria species based on 7547 genomic profiles.</title>
        <authorList>
            <person name="Matsumoto Y."/>
            <person name="Kinjo T."/>
            <person name="Motooka D."/>
            <person name="Nabeya D."/>
            <person name="Jung N."/>
            <person name="Uechi K."/>
            <person name="Horii T."/>
            <person name="Iida T."/>
            <person name="Fujita J."/>
            <person name="Nakamura S."/>
        </authorList>
    </citation>
    <scope>NUCLEOTIDE SEQUENCE [LARGE SCALE GENOMIC DNA]</scope>
    <source>
        <strain evidence="1 2">JCM 6376</strain>
    </source>
</reference>
<protein>
    <submittedName>
        <fullName evidence="1">Uncharacterized protein</fullName>
    </submittedName>
</protein>
<dbReference type="Proteomes" id="UP000467327">
    <property type="component" value="Chromosome"/>
</dbReference>
<dbReference type="KEGG" id="maic:MAIC_38970"/>
<evidence type="ECO:0000313" key="1">
    <source>
        <dbReference type="EMBL" id="BBX09094.1"/>
    </source>
</evidence>